<comment type="caution">
    <text evidence="1">The sequence shown here is derived from an EMBL/GenBank/DDBJ whole genome shotgun (WGS) entry which is preliminary data.</text>
</comment>
<gene>
    <name evidence="1" type="ORF">GCM10010218_61090</name>
</gene>
<name>A0A919EFA8_9ACTN</name>
<evidence type="ECO:0000313" key="1">
    <source>
        <dbReference type="EMBL" id="GHF71653.1"/>
    </source>
</evidence>
<dbReference type="Proteomes" id="UP000638313">
    <property type="component" value="Unassembled WGS sequence"/>
</dbReference>
<reference evidence="1" key="2">
    <citation type="submission" date="2020-09" db="EMBL/GenBank/DDBJ databases">
        <authorList>
            <person name="Sun Q."/>
            <person name="Ohkuma M."/>
        </authorList>
    </citation>
    <scope>NUCLEOTIDE SEQUENCE</scope>
    <source>
        <strain evidence="1">JCM 4059</strain>
    </source>
</reference>
<dbReference type="EMBL" id="BNBD01000021">
    <property type="protein sequence ID" value="GHF71653.1"/>
    <property type="molecule type" value="Genomic_DNA"/>
</dbReference>
<protein>
    <submittedName>
        <fullName evidence="1">Uncharacterized protein</fullName>
    </submittedName>
</protein>
<sequence length="557" mass="61520">MSHGDRPDHGYSWVTACEIGEFVRRVQALREGEQPGIDTDPGEPPRPATAIRALHAFAVMRPTADLIEAARKDFSYRDAVSVLATAALCRSVPEAAELTIRQWRAESKHGDRTPKTDDIIRDIARQRTVPDVAAFVRECRKADKAPLVAKTLGAFTEPRSGRRSLDKALLYIALRDEGCAEEAVELLGRTLKGLGDLDATNAVDDADALDDLVGALHELSPSERILEEWIDKELRFPQRVPYTIGRVVRLTVGRPPGRDALVEHIGRHWRRHDLVELCSQLCRTAPDKCAQVRLHAASRHDVQELADVIIAWRGAESLARTTRDLLRDIVAMRAAPQGGPRSLSDLADLDHVLRNIRADPECNRMLRLVAAEHVDGRSGADLATLLHRIERRGDRWRAAQNIAAQLTARALRQDDAASRTLVDYIKALREAQDTRTIATTLKELADSSRSGHSSHSGHAHAVWVTLVADIAERLCRLELTDDAMNLLERCLESEHRIAPEDAPKVVGRLRGGGAKPPEWVASLLSATVGRWFDAHLRDSALQRLSEAGFVTEAEGAG</sequence>
<dbReference type="RefSeq" id="WP_190133013.1">
    <property type="nucleotide sequence ID" value="NZ_BNBD01000021.1"/>
</dbReference>
<reference evidence="1" key="1">
    <citation type="journal article" date="2014" name="Int. J. Syst. Evol. Microbiol.">
        <title>Complete genome sequence of Corynebacterium casei LMG S-19264T (=DSM 44701T), isolated from a smear-ripened cheese.</title>
        <authorList>
            <consortium name="US DOE Joint Genome Institute (JGI-PGF)"/>
            <person name="Walter F."/>
            <person name="Albersmeier A."/>
            <person name="Kalinowski J."/>
            <person name="Ruckert C."/>
        </authorList>
    </citation>
    <scope>NUCLEOTIDE SEQUENCE</scope>
    <source>
        <strain evidence="1">JCM 4059</strain>
    </source>
</reference>
<keyword evidence="2" id="KW-1185">Reference proteome</keyword>
<organism evidence="1 2">
    <name type="scientific">Streptomyces mashuensis</name>
    <dbReference type="NCBI Taxonomy" id="33904"/>
    <lineage>
        <taxon>Bacteria</taxon>
        <taxon>Bacillati</taxon>
        <taxon>Actinomycetota</taxon>
        <taxon>Actinomycetes</taxon>
        <taxon>Kitasatosporales</taxon>
        <taxon>Streptomycetaceae</taxon>
        <taxon>Streptomyces</taxon>
    </lineage>
</organism>
<proteinExistence type="predicted"/>
<evidence type="ECO:0000313" key="2">
    <source>
        <dbReference type="Proteomes" id="UP000638313"/>
    </source>
</evidence>
<dbReference type="AlphaFoldDB" id="A0A919EFA8"/>
<accession>A0A919EFA8</accession>